<organism evidence="4 5">
    <name type="scientific">Dendrosporobacter quercicolus</name>
    <dbReference type="NCBI Taxonomy" id="146817"/>
    <lineage>
        <taxon>Bacteria</taxon>
        <taxon>Bacillati</taxon>
        <taxon>Bacillota</taxon>
        <taxon>Negativicutes</taxon>
        <taxon>Selenomonadales</taxon>
        <taxon>Sporomusaceae</taxon>
        <taxon>Dendrosporobacter</taxon>
    </lineage>
</organism>
<proteinExistence type="inferred from homology"/>
<dbReference type="SUPFAM" id="SSF52218">
    <property type="entry name" value="Flavoproteins"/>
    <property type="match status" value="1"/>
</dbReference>
<dbReference type="AlphaFoldDB" id="A0A1G9NR75"/>
<comment type="similarity">
    <text evidence="1">Belongs to the NAD(P)H dehydrogenase (quinone) family.</text>
</comment>
<evidence type="ECO:0000259" key="3">
    <source>
        <dbReference type="Pfam" id="PF02525"/>
    </source>
</evidence>
<dbReference type="PANTHER" id="PTHR10204:SF34">
    <property type="entry name" value="NAD(P)H DEHYDROGENASE [QUINONE] 1 ISOFORM 1"/>
    <property type="match status" value="1"/>
</dbReference>
<sequence length="190" mass="21748">MTTILFAHPWHGSFNKMVFDTAVTELEKKGKAYQIIDLNKDGFNPVFTQEELALYSQGKYSDPLVGKYQKILKASDALIVIFPIWWFDVPAILKGFFDKVMLKDFAYIETRTGLKGLLGDIKRTTVITTSNSPKWYIEFFAGNPIKGVLIKSNLKGMGLRNVKWLHCGDLKKEAVEKRLKFLNEIKKHVT</sequence>
<evidence type="ECO:0000313" key="4">
    <source>
        <dbReference type="EMBL" id="SDL88879.1"/>
    </source>
</evidence>
<dbReference type="RefSeq" id="WP_092069301.1">
    <property type="nucleotide sequence ID" value="NZ_FNHB01000001.1"/>
</dbReference>
<dbReference type="PANTHER" id="PTHR10204">
    <property type="entry name" value="NAD P H OXIDOREDUCTASE-RELATED"/>
    <property type="match status" value="1"/>
</dbReference>
<feature type="domain" description="Flavodoxin-like fold" evidence="3">
    <location>
        <begin position="2"/>
        <end position="188"/>
    </location>
</feature>
<accession>A0A1G9NR75</accession>
<reference evidence="4 5" key="1">
    <citation type="submission" date="2016-10" db="EMBL/GenBank/DDBJ databases">
        <authorList>
            <person name="de Groot N.N."/>
        </authorList>
    </citation>
    <scope>NUCLEOTIDE SEQUENCE [LARGE SCALE GENOMIC DNA]</scope>
    <source>
        <strain evidence="4 5">DSM 1736</strain>
    </source>
</reference>
<keyword evidence="2" id="KW-0560">Oxidoreductase</keyword>
<dbReference type="Gene3D" id="3.40.50.360">
    <property type="match status" value="1"/>
</dbReference>
<dbReference type="InterPro" id="IPR051545">
    <property type="entry name" value="NAD(P)H_dehydrogenase_qn"/>
</dbReference>
<dbReference type="Proteomes" id="UP000214880">
    <property type="component" value="Unassembled WGS sequence"/>
</dbReference>
<dbReference type="STRING" id="146817.SAMN04488502_1011099"/>
<evidence type="ECO:0000313" key="5">
    <source>
        <dbReference type="Proteomes" id="UP000214880"/>
    </source>
</evidence>
<dbReference type="GO" id="GO:0005829">
    <property type="term" value="C:cytosol"/>
    <property type="evidence" value="ECO:0007669"/>
    <property type="project" value="TreeGrafter"/>
</dbReference>
<dbReference type="OrthoDB" id="9805976at2"/>
<dbReference type="GO" id="GO:0003955">
    <property type="term" value="F:NAD(P)H dehydrogenase (quinone) activity"/>
    <property type="evidence" value="ECO:0007669"/>
    <property type="project" value="TreeGrafter"/>
</dbReference>
<evidence type="ECO:0000256" key="2">
    <source>
        <dbReference type="ARBA" id="ARBA00023002"/>
    </source>
</evidence>
<dbReference type="InterPro" id="IPR003680">
    <property type="entry name" value="Flavodoxin_fold"/>
</dbReference>
<name>A0A1G9NR75_9FIRM</name>
<evidence type="ECO:0000256" key="1">
    <source>
        <dbReference type="ARBA" id="ARBA00006252"/>
    </source>
</evidence>
<keyword evidence="5" id="KW-1185">Reference proteome</keyword>
<gene>
    <name evidence="4" type="ORF">SAMN04488502_1011099</name>
</gene>
<dbReference type="Pfam" id="PF02525">
    <property type="entry name" value="Flavodoxin_2"/>
    <property type="match status" value="1"/>
</dbReference>
<dbReference type="InterPro" id="IPR029039">
    <property type="entry name" value="Flavoprotein-like_sf"/>
</dbReference>
<protein>
    <submittedName>
        <fullName evidence="4">Putative NADPH-quinone reductase (Modulator of drug activity B)</fullName>
    </submittedName>
</protein>
<dbReference type="EMBL" id="FNHB01000001">
    <property type="protein sequence ID" value="SDL88879.1"/>
    <property type="molecule type" value="Genomic_DNA"/>
</dbReference>